<sequence length="478" mass="54191">MPGPAISTSRLENNLMYLDDYLDTLESLPAELQRNLTLMRQLDTNTQDAIDNVSKQATTLLDNLPDLSREDRVEQLKKLGSLLTDSLKNGEERVSLATSTYDTVDRHIRRLDDDLQKFEDEQMTGPGRVSPAANSNVVREPDVTRKQNQKNDKEKKDGKPEKRAQQGGDSSNHKKRKTNNAKDTATPPPTTSRNHGDKDPAAIEKTNDDTSTAADMPIDPNEPIYCYCQQVSWGDMVACDNSECEIEWFHYPCCESANQNSIFDTDYVSETVIVAPQLIIADTFQKEIFTKKQEEEIANTPSNICSELDRNIGTERSGKENSSNNLPRVSQRNHILPTKNIENVQAFSILRLISIQKLANSFYQANVARNKTIVVKRSEITLCVYSLKDVSIEYLQVMTCKARKINRLFRYKYDPITLKKIKEHVKSKITTSSLNKIFETVATTSIHDSDNNFSNTSDITDYFKEEEKVNDLIKKGSK</sequence>
<evidence type="ECO:0000256" key="1">
    <source>
        <dbReference type="ARBA" id="ARBA00022853"/>
    </source>
</evidence>
<dbReference type="SUPFAM" id="SSF57903">
    <property type="entry name" value="FYVE/PHD zinc finger"/>
    <property type="match status" value="1"/>
</dbReference>
<name>A0A9W4SES0_9GLOM</name>
<accession>A0A9W4SES0</accession>
<feature type="site" description="Histone H3K4me3 binding" evidence="2">
    <location>
        <position position="225"/>
    </location>
</feature>
<proteinExistence type="predicted"/>
<keyword evidence="1" id="KW-0156">Chromatin regulator</keyword>
<dbReference type="Pfam" id="PF12998">
    <property type="entry name" value="ING"/>
    <property type="match status" value="1"/>
</dbReference>
<reference evidence="5" key="1">
    <citation type="submission" date="2022-08" db="EMBL/GenBank/DDBJ databases">
        <authorList>
            <person name="Kallberg Y."/>
            <person name="Tangrot J."/>
            <person name="Rosling A."/>
        </authorList>
    </citation>
    <scope>NUCLEOTIDE SEQUENCE</scope>
    <source>
        <strain evidence="5">Wild A</strain>
    </source>
</reference>
<evidence type="ECO:0000313" key="6">
    <source>
        <dbReference type="Proteomes" id="UP001153678"/>
    </source>
</evidence>
<dbReference type="CDD" id="cd15505">
    <property type="entry name" value="PHD_ING"/>
    <property type="match status" value="1"/>
</dbReference>
<feature type="region of interest" description="Disordered" evidence="3">
    <location>
        <begin position="121"/>
        <end position="219"/>
    </location>
</feature>
<dbReference type="InterPro" id="IPR013083">
    <property type="entry name" value="Znf_RING/FYVE/PHD"/>
</dbReference>
<feature type="domain" description="Inhibitor of growth protein N-terminal histone-binding" evidence="4">
    <location>
        <begin position="17"/>
        <end position="118"/>
    </location>
</feature>
<feature type="compositionally biased region" description="Basic and acidic residues" evidence="3">
    <location>
        <begin position="139"/>
        <end position="164"/>
    </location>
</feature>
<feature type="site" description="Histone H3K4me3 binding" evidence="2">
    <location>
        <position position="240"/>
    </location>
</feature>
<dbReference type="Gene3D" id="6.10.140.1740">
    <property type="match status" value="1"/>
</dbReference>
<dbReference type="EMBL" id="CAMKVN010000299">
    <property type="protein sequence ID" value="CAI2166394.1"/>
    <property type="molecule type" value="Genomic_DNA"/>
</dbReference>
<dbReference type="OrthoDB" id="5411773at2759"/>
<protein>
    <submittedName>
        <fullName evidence="5">13610_t:CDS:1</fullName>
    </submittedName>
</protein>
<dbReference type="InterPro" id="IPR011011">
    <property type="entry name" value="Znf_FYVE_PHD"/>
</dbReference>
<dbReference type="GO" id="GO:0006355">
    <property type="term" value="P:regulation of DNA-templated transcription"/>
    <property type="evidence" value="ECO:0007669"/>
    <property type="project" value="TreeGrafter"/>
</dbReference>
<dbReference type="InterPro" id="IPR024610">
    <property type="entry name" value="ING_N_histone-binding"/>
</dbReference>
<organism evidence="5 6">
    <name type="scientific">Funneliformis geosporum</name>
    <dbReference type="NCBI Taxonomy" id="1117311"/>
    <lineage>
        <taxon>Eukaryota</taxon>
        <taxon>Fungi</taxon>
        <taxon>Fungi incertae sedis</taxon>
        <taxon>Mucoromycota</taxon>
        <taxon>Glomeromycotina</taxon>
        <taxon>Glomeromycetes</taxon>
        <taxon>Glomerales</taxon>
        <taxon>Glomeraceae</taxon>
        <taxon>Funneliformis</taxon>
    </lineage>
</organism>
<evidence type="ECO:0000256" key="2">
    <source>
        <dbReference type="PIRSR" id="PIRSR628651-50"/>
    </source>
</evidence>
<evidence type="ECO:0000259" key="4">
    <source>
        <dbReference type="SMART" id="SM01408"/>
    </source>
</evidence>
<dbReference type="AlphaFoldDB" id="A0A9W4SES0"/>
<feature type="compositionally biased region" description="Basic and acidic residues" evidence="3">
    <location>
        <begin position="194"/>
        <end position="208"/>
    </location>
</feature>
<feature type="site" description="Histone H3K4me3 binding" evidence="2">
    <location>
        <position position="236"/>
    </location>
</feature>
<evidence type="ECO:0000256" key="3">
    <source>
        <dbReference type="SAM" id="MobiDB-lite"/>
    </source>
</evidence>
<dbReference type="GO" id="GO:0006325">
    <property type="term" value="P:chromatin organization"/>
    <property type="evidence" value="ECO:0007669"/>
    <property type="project" value="UniProtKB-KW"/>
</dbReference>
<dbReference type="SMART" id="SM01408">
    <property type="entry name" value="ING"/>
    <property type="match status" value="1"/>
</dbReference>
<dbReference type="InterPro" id="IPR028651">
    <property type="entry name" value="ING_fam"/>
</dbReference>
<keyword evidence="6" id="KW-1185">Reference proteome</keyword>
<evidence type="ECO:0000313" key="5">
    <source>
        <dbReference type="EMBL" id="CAI2166394.1"/>
    </source>
</evidence>
<feature type="site" description="Histone H3K4me3 binding" evidence="2">
    <location>
        <position position="248"/>
    </location>
</feature>
<feature type="non-terminal residue" evidence="5">
    <location>
        <position position="478"/>
    </location>
</feature>
<dbReference type="PANTHER" id="PTHR10333">
    <property type="entry name" value="INHIBITOR OF GROWTH PROTEIN"/>
    <property type="match status" value="1"/>
</dbReference>
<dbReference type="PANTHER" id="PTHR10333:SF42">
    <property type="entry name" value="INHIBITOR OF GROWTH PROTEIN 5"/>
    <property type="match status" value="1"/>
</dbReference>
<comment type="caution">
    <text evidence="5">The sequence shown here is derived from an EMBL/GenBank/DDBJ whole genome shotgun (WGS) entry which is preliminary data.</text>
</comment>
<gene>
    <name evidence="5" type="ORF">FWILDA_LOCUS2551</name>
</gene>
<dbReference type="Proteomes" id="UP001153678">
    <property type="component" value="Unassembled WGS sequence"/>
</dbReference>
<dbReference type="CDD" id="cd16859">
    <property type="entry name" value="ING_ING4_5"/>
    <property type="match status" value="1"/>
</dbReference>
<dbReference type="Gene3D" id="3.30.40.10">
    <property type="entry name" value="Zinc/RING finger domain, C3HC4 (zinc finger)"/>
    <property type="match status" value="1"/>
</dbReference>